<organism evidence="2 3">
    <name type="scientific">Flexibacter flexilis DSM 6793</name>
    <dbReference type="NCBI Taxonomy" id="927664"/>
    <lineage>
        <taxon>Bacteria</taxon>
        <taxon>Pseudomonadati</taxon>
        <taxon>Bacteroidota</taxon>
        <taxon>Cytophagia</taxon>
        <taxon>Cytophagales</taxon>
        <taxon>Flexibacteraceae</taxon>
        <taxon>Flexibacter</taxon>
    </lineage>
</organism>
<accession>A0A1I1NT80</accession>
<keyword evidence="3" id="KW-1185">Reference proteome</keyword>
<evidence type="ECO:0000256" key="1">
    <source>
        <dbReference type="SAM" id="Phobius"/>
    </source>
</evidence>
<feature type="transmembrane region" description="Helical" evidence="1">
    <location>
        <begin position="34"/>
        <end position="54"/>
    </location>
</feature>
<feature type="transmembrane region" description="Helical" evidence="1">
    <location>
        <begin position="140"/>
        <end position="161"/>
    </location>
</feature>
<name>A0A1I1NT80_9BACT</name>
<keyword evidence="1" id="KW-1133">Transmembrane helix</keyword>
<dbReference type="Proteomes" id="UP000199514">
    <property type="component" value="Unassembled WGS sequence"/>
</dbReference>
<proteinExistence type="predicted"/>
<evidence type="ECO:0000313" key="2">
    <source>
        <dbReference type="EMBL" id="SFD00864.1"/>
    </source>
</evidence>
<sequence length="170" mass="19168">MKHIESIDAAITVAYKRFDEELARTGILINKGTFALGIVLALAGIFAQIFGQVIGKLSFSNQKHILFVSSIFFIFLIFVCASFMIFFVLKPKKYLTGMGNELLKVKAHSLEPYEFKSLVLESYINAYAQNQKINNQKASLIYYAFILIMLASFLGIALSIFTEFIVLNNK</sequence>
<dbReference type="RefSeq" id="WP_091516882.1">
    <property type="nucleotide sequence ID" value="NZ_FOLE01000019.1"/>
</dbReference>
<dbReference type="STRING" id="927664.SAMN05421780_11918"/>
<evidence type="ECO:0000313" key="3">
    <source>
        <dbReference type="Proteomes" id="UP000199514"/>
    </source>
</evidence>
<dbReference type="EMBL" id="FOLE01000019">
    <property type="protein sequence ID" value="SFD00864.1"/>
    <property type="molecule type" value="Genomic_DNA"/>
</dbReference>
<keyword evidence="1" id="KW-0472">Membrane</keyword>
<gene>
    <name evidence="2" type="ORF">SAMN05421780_11918</name>
</gene>
<reference evidence="2 3" key="1">
    <citation type="submission" date="2016-10" db="EMBL/GenBank/DDBJ databases">
        <authorList>
            <person name="de Groot N.N."/>
        </authorList>
    </citation>
    <scope>NUCLEOTIDE SEQUENCE [LARGE SCALE GENOMIC DNA]</scope>
    <source>
        <strain evidence="2 3">DSM 6793</strain>
    </source>
</reference>
<keyword evidence="1" id="KW-0812">Transmembrane</keyword>
<protein>
    <submittedName>
        <fullName evidence="2">Uncharacterized protein</fullName>
    </submittedName>
</protein>
<feature type="transmembrane region" description="Helical" evidence="1">
    <location>
        <begin position="66"/>
        <end position="89"/>
    </location>
</feature>
<dbReference type="AlphaFoldDB" id="A0A1I1NT80"/>